<keyword evidence="2" id="KW-1185">Reference proteome</keyword>
<protein>
    <recommendedName>
        <fullName evidence="3">MULE transposase domain-containing protein</fullName>
    </recommendedName>
</protein>
<sequence length="140" mass="15890">MEISTVIKELNSVDEKAEAYVEPVRFIQMFSVHVYMSHEDYTKQVPFVTSMIFCHSKQDYITIFHSILEGSTSPPQAQRVVLDYEEAIWRYIRTVMPSFHIKGPSWSIASNGACLLCDTVVLTTAPSDPDWPAVGWQSAN</sequence>
<comment type="caution">
    <text evidence="1">The sequence shown here is derived from an EMBL/GenBank/DDBJ whole genome shotgun (WGS) entry which is preliminary data.</text>
</comment>
<evidence type="ECO:0000313" key="2">
    <source>
        <dbReference type="Proteomes" id="UP001208570"/>
    </source>
</evidence>
<evidence type="ECO:0000313" key="1">
    <source>
        <dbReference type="EMBL" id="KAK2139841.1"/>
    </source>
</evidence>
<name>A0AAD9MQB7_9ANNE</name>
<accession>A0AAD9MQB7</accession>
<gene>
    <name evidence="1" type="ORF">LSH36_1589g00003</name>
</gene>
<organism evidence="1 2">
    <name type="scientific">Paralvinella palmiformis</name>
    <dbReference type="NCBI Taxonomy" id="53620"/>
    <lineage>
        <taxon>Eukaryota</taxon>
        <taxon>Metazoa</taxon>
        <taxon>Spiralia</taxon>
        <taxon>Lophotrochozoa</taxon>
        <taxon>Annelida</taxon>
        <taxon>Polychaeta</taxon>
        <taxon>Sedentaria</taxon>
        <taxon>Canalipalpata</taxon>
        <taxon>Terebellida</taxon>
        <taxon>Terebelliformia</taxon>
        <taxon>Alvinellidae</taxon>
        <taxon>Paralvinella</taxon>
    </lineage>
</organism>
<dbReference type="AlphaFoldDB" id="A0AAD9MQB7"/>
<evidence type="ECO:0008006" key="3">
    <source>
        <dbReference type="Google" id="ProtNLM"/>
    </source>
</evidence>
<reference evidence="1" key="1">
    <citation type="journal article" date="2023" name="Mol. Biol. Evol.">
        <title>Third-Generation Sequencing Reveals the Adaptive Role of the Epigenome in Three Deep-Sea Polychaetes.</title>
        <authorList>
            <person name="Perez M."/>
            <person name="Aroh O."/>
            <person name="Sun Y."/>
            <person name="Lan Y."/>
            <person name="Juniper S.K."/>
            <person name="Young C.R."/>
            <person name="Angers B."/>
            <person name="Qian P.Y."/>
        </authorList>
    </citation>
    <scope>NUCLEOTIDE SEQUENCE</scope>
    <source>
        <strain evidence="1">P08H-3</strain>
    </source>
</reference>
<proteinExistence type="predicted"/>
<dbReference type="EMBL" id="JAODUP010001588">
    <property type="protein sequence ID" value="KAK2139841.1"/>
    <property type="molecule type" value="Genomic_DNA"/>
</dbReference>
<dbReference type="Proteomes" id="UP001208570">
    <property type="component" value="Unassembled WGS sequence"/>
</dbReference>